<gene>
    <name evidence="2" type="ORF">FM119_10730</name>
</gene>
<dbReference type="Proteomes" id="UP000196778">
    <property type="component" value="Unassembled WGS sequence"/>
</dbReference>
<keyword evidence="3" id="KW-1185">Reference proteome</keyword>
<protein>
    <submittedName>
        <fullName evidence="2">Uncharacterized protein</fullName>
    </submittedName>
</protein>
<name>A0A1R4K1C5_9MICO</name>
<accession>A0A1R4K1C5</accession>
<evidence type="ECO:0000256" key="1">
    <source>
        <dbReference type="SAM" id="MobiDB-lite"/>
    </source>
</evidence>
<evidence type="ECO:0000313" key="3">
    <source>
        <dbReference type="Proteomes" id="UP000196778"/>
    </source>
</evidence>
<evidence type="ECO:0000313" key="2">
    <source>
        <dbReference type="EMBL" id="SJN37974.1"/>
    </source>
</evidence>
<proteinExistence type="predicted"/>
<feature type="compositionally biased region" description="Basic and acidic residues" evidence="1">
    <location>
        <begin position="21"/>
        <end position="35"/>
    </location>
</feature>
<dbReference type="EMBL" id="FUKR01000058">
    <property type="protein sequence ID" value="SJN37974.1"/>
    <property type="molecule type" value="Genomic_DNA"/>
</dbReference>
<organism evidence="2 3">
    <name type="scientific">Mycetocola reblochoni REB411</name>
    <dbReference type="NCBI Taxonomy" id="1255698"/>
    <lineage>
        <taxon>Bacteria</taxon>
        <taxon>Bacillati</taxon>
        <taxon>Actinomycetota</taxon>
        <taxon>Actinomycetes</taxon>
        <taxon>Micrococcales</taxon>
        <taxon>Microbacteriaceae</taxon>
        <taxon>Mycetocola</taxon>
    </lineage>
</organism>
<feature type="region of interest" description="Disordered" evidence="1">
    <location>
        <begin position="1"/>
        <end position="43"/>
    </location>
</feature>
<dbReference type="AlphaFoldDB" id="A0A1R4K1C5"/>
<sequence>MLHFVRRHNGAQSSPTGETLRPGDDAGHRRPEGRGNRTSTLAR</sequence>
<reference evidence="3" key="1">
    <citation type="submission" date="2017-02" db="EMBL/GenBank/DDBJ databases">
        <authorList>
            <person name="Dridi B."/>
        </authorList>
    </citation>
    <scope>NUCLEOTIDE SEQUENCE [LARGE SCALE GENOMIC DNA]</scope>
    <source>
        <strain evidence="3">EB411</strain>
    </source>
</reference>